<accession>A0A4Y7SBI3</accession>
<sequence length="170" mass="18597">MLSHSQCFECTIGEAEWGAASRRGGAEGLWLIEMGGKIGRSHTLEGKGMIDAHRPPRSPRTTPRTLLRPTPGNRLPRSRSPNPLKLEGFPPIQKHEVAVFAIDNRWPLSSLERHVDGRGSAGARGHARAGDRGWEPLASRGLSILGWSLRRGISKEGRGGARRDTRSMAK</sequence>
<protein>
    <submittedName>
        <fullName evidence="2">Uncharacterized protein</fullName>
    </submittedName>
</protein>
<organism evidence="2 3">
    <name type="scientific">Coprinellus micaceus</name>
    <name type="common">Glistening ink-cap mushroom</name>
    <name type="synonym">Coprinus micaceus</name>
    <dbReference type="NCBI Taxonomy" id="71717"/>
    <lineage>
        <taxon>Eukaryota</taxon>
        <taxon>Fungi</taxon>
        <taxon>Dikarya</taxon>
        <taxon>Basidiomycota</taxon>
        <taxon>Agaricomycotina</taxon>
        <taxon>Agaricomycetes</taxon>
        <taxon>Agaricomycetidae</taxon>
        <taxon>Agaricales</taxon>
        <taxon>Agaricineae</taxon>
        <taxon>Psathyrellaceae</taxon>
        <taxon>Coprinellus</taxon>
    </lineage>
</organism>
<feature type="region of interest" description="Disordered" evidence="1">
    <location>
        <begin position="42"/>
        <end position="89"/>
    </location>
</feature>
<feature type="compositionally biased region" description="Basic and acidic residues" evidence="1">
    <location>
        <begin position="42"/>
        <end position="54"/>
    </location>
</feature>
<comment type="caution">
    <text evidence="2">The sequence shown here is derived from an EMBL/GenBank/DDBJ whole genome shotgun (WGS) entry which is preliminary data.</text>
</comment>
<evidence type="ECO:0000313" key="3">
    <source>
        <dbReference type="Proteomes" id="UP000298030"/>
    </source>
</evidence>
<reference evidence="2 3" key="1">
    <citation type="journal article" date="2019" name="Nat. Ecol. Evol.">
        <title>Megaphylogeny resolves global patterns of mushroom evolution.</title>
        <authorList>
            <person name="Varga T."/>
            <person name="Krizsan K."/>
            <person name="Foldi C."/>
            <person name="Dima B."/>
            <person name="Sanchez-Garcia M."/>
            <person name="Sanchez-Ramirez S."/>
            <person name="Szollosi G.J."/>
            <person name="Szarkandi J.G."/>
            <person name="Papp V."/>
            <person name="Albert L."/>
            <person name="Andreopoulos W."/>
            <person name="Angelini C."/>
            <person name="Antonin V."/>
            <person name="Barry K.W."/>
            <person name="Bougher N.L."/>
            <person name="Buchanan P."/>
            <person name="Buyck B."/>
            <person name="Bense V."/>
            <person name="Catcheside P."/>
            <person name="Chovatia M."/>
            <person name="Cooper J."/>
            <person name="Damon W."/>
            <person name="Desjardin D."/>
            <person name="Finy P."/>
            <person name="Geml J."/>
            <person name="Haridas S."/>
            <person name="Hughes K."/>
            <person name="Justo A."/>
            <person name="Karasinski D."/>
            <person name="Kautmanova I."/>
            <person name="Kiss B."/>
            <person name="Kocsube S."/>
            <person name="Kotiranta H."/>
            <person name="LaButti K.M."/>
            <person name="Lechner B.E."/>
            <person name="Liimatainen K."/>
            <person name="Lipzen A."/>
            <person name="Lukacs Z."/>
            <person name="Mihaltcheva S."/>
            <person name="Morgado L.N."/>
            <person name="Niskanen T."/>
            <person name="Noordeloos M.E."/>
            <person name="Ohm R.A."/>
            <person name="Ortiz-Santana B."/>
            <person name="Ovrebo C."/>
            <person name="Racz N."/>
            <person name="Riley R."/>
            <person name="Savchenko A."/>
            <person name="Shiryaev A."/>
            <person name="Soop K."/>
            <person name="Spirin V."/>
            <person name="Szebenyi C."/>
            <person name="Tomsovsky M."/>
            <person name="Tulloss R.E."/>
            <person name="Uehling J."/>
            <person name="Grigoriev I.V."/>
            <person name="Vagvolgyi C."/>
            <person name="Papp T."/>
            <person name="Martin F.M."/>
            <person name="Miettinen O."/>
            <person name="Hibbett D.S."/>
            <person name="Nagy L.G."/>
        </authorList>
    </citation>
    <scope>NUCLEOTIDE SEQUENCE [LARGE SCALE GENOMIC DNA]</scope>
    <source>
        <strain evidence="2 3">FP101781</strain>
    </source>
</reference>
<evidence type="ECO:0000256" key="1">
    <source>
        <dbReference type="SAM" id="MobiDB-lite"/>
    </source>
</evidence>
<gene>
    <name evidence="2" type="ORF">FA13DRAFT_679641</name>
</gene>
<dbReference type="Proteomes" id="UP000298030">
    <property type="component" value="Unassembled WGS sequence"/>
</dbReference>
<evidence type="ECO:0000313" key="2">
    <source>
        <dbReference type="EMBL" id="TEB18125.1"/>
    </source>
</evidence>
<keyword evidence="3" id="KW-1185">Reference proteome</keyword>
<proteinExistence type="predicted"/>
<name>A0A4Y7SBI3_COPMI</name>
<dbReference type="EMBL" id="QPFP01000287">
    <property type="protein sequence ID" value="TEB18125.1"/>
    <property type="molecule type" value="Genomic_DNA"/>
</dbReference>
<feature type="compositionally biased region" description="Low complexity" evidence="1">
    <location>
        <begin position="59"/>
        <end position="75"/>
    </location>
</feature>
<dbReference type="AlphaFoldDB" id="A0A4Y7SBI3"/>